<dbReference type="EMBL" id="BKCP01007626">
    <property type="protein sequence ID" value="GER46728.1"/>
    <property type="molecule type" value="Genomic_DNA"/>
</dbReference>
<proteinExistence type="predicted"/>
<name>A0A5A7QP99_STRAF</name>
<dbReference type="Proteomes" id="UP000325081">
    <property type="component" value="Unassembled WGS sequence"/>
</dbReference>
<comment type="caution">
    <text evidence="1">The sequence shown here is derived from an EMBL/GenBank/DDBJ whole genome shotgun (WGS) entry which is preliminary data.</text>
</comment>
<reference evidence="2" key="1">
    <citation type="journal article" date="2019" name="Curr. Biol.">
        <title>Genome Sequence of Striga asiatica Provides Insight into the Evolution of Plant Parasitism.</title>
        <authorList>
            <person name="Yoshida S."/>
            <person name="Kim S."/>
            <person name="Wafula E.K."/>
            <person name="Tanskanen J."/>
            <person name="Kim Y.M."/>
            <person name="Honaas L."/>
            <person name="Yang Z."/>
            <person name="Spallek T."/>
            <person name="Conn C.E."/>
            <person name="Ichihashi Y."/>
            <person name="Cheong K."/>
            <person name="Cui S."/>
            <person name="Der J.P."/>
            <person name="Gundlach H."/>
            <person name="Jiao Y."/>
            <person name="Hori C."/>
            <person name="Ishida J.K."/>
            <person name="Kasahara H."/>
            <person name="Kiba T."/>
            <person name="Kim M.S."/>
            <person name="Koo N."/>
            <person name="Laohavisit A."/>
            <person name="Lee Y.H."/>
            <person name="Lumba S."/>
            <person name="McCourt P."/>
            <person name="Mortimer J.C."/>
            <person name="Mutuku J.M."/>
            <person name="Nomura T."/>
            <person name="Sasaki-Sekimoto Y."/>
            <person name="Seto Y."/>
            <person name="Wang Y."/>
            <person name="Wakatake T."/>
            <person name="Sakakibara H."/>
            <person name="Demura T."/>
            <person name="Yamaguchi S."/>
            <person name="Yoneyama K."/>
            <person name="Manabe R.I."/>
            <person name="Nelson D.C."/>
            <person name="Schulman A.H."/>
            <person name="Timko M.P."/>
            <person name="dePamphilis C.W."/>
            <person name="Choi D."/>
            <person name="Shirasu K."/>
        </authorList>
    </citation>
    <scope>NUCLEOTIDE SEQUENCE [LARGE SCALE GENOMIC DNA]</scope>
    <source>
        <strain evidence="2">cv. UVA1</strain>
    </source>
</reference>
<gene>
    <name evidence="1" type="ORF">STAS_23784</name>
</gene>
<dbReference type="AlphaFoldDB" id="A0A5A7QP99"/>
<sequence>MALSKQGGLASPNKYLKNASRFTPPSMKQVCVLEPIDEALRAVHRRVRFPLHLGQEPPQSGSFHHLYNRHEILNPIKTLTNRRAENVIGIGYSLIGNSLNEVRSLKVKESRDVGHGFFAFLNLEGGWFFFLRGFIYIANLRYNCNIYDSV</sequence>
<organism evidence="1 2">
    <name type="scientific">Striga asiatica</name>
    <name type="common">Asiatic witchweed</name>
    <name type="synonym">Buchnera asiatica</name>
    <dbReference type="NCBI Taxonomy" id="4170"/>
    <lineage>
        <taxon>Eukaryota</taxon>
        <taxon>Viridiplantae</taxon>
        <taxon>Streptophyta</taxon>
        <taxon>Embryophyta</taxon>
        <taxon>Tracheophyta</taxon>
        <taxon>Spermatophyta</taxon>
        <taxon>Magnoliopsida</taxon>
        <taxon>eudicotyledons</taxon>
        <taxon>Gunneridae</taxon>
        <taxon>Pentapetalae</taxon>
        <taxon>asterids</taxon>
        <taxon>lamiids</taxon>
        <taxon>Lamiales</taxon>
        <taxon>Orobanchaceae</taxon>
        <taxon>Buchnereae</taxon>
        <taxon>Striga</taxon>
    </lineage>
</organism>
<evidence type="ECO:0000313" key="2">
    <source>
        <dbReference type="Proteomes" id="UP000325081"/>
    </source>
</evidence>
<evidence type="ECO:0000313" key="1">
    <source>
        <dbReference type="EMBL" id="GER46728.1"/>
    </source>
</evidence>
<accession>A0A5A7QP99</accession>
<keyword evidence="2" id="KW-1185">Reference proteome</keyword>
<protein>
    <submittedName>
        <fullName evidence="1">ACT domain repeat 3</fullName>
    </submittedName>
</protein>